<dbReference type="Pfam" id="PF00101">
    <property type="entry name" value="RuBisCO_small"/>
    <property type="match status" value="4"/>
</dbReference>
<gene>
    <name evidence="15" type="ORF">GGC33_02175</name>
</gene>
<keyword evidence="11" id="KW-0862">Zinc</keyword>
<dbReference type="EMBL" id="WMIA01000002">
    <property type="protein sequence ID" value="MTF37738.1"/>
    <property type="molecule type" value="Genomic_DNA"/>
</dbReference>
<dbReference type="Gene3D" id="3.30.190.10">
    <property type="entry name" value="Ribulose bisphosphate carboxylase, small subunit"/>
    <property type="match status" value="4"/>
</dbReference>
<organism evidence="15 16">
    <name type="scientific">Cyanobacterium aponinum 0216</name>
    <dbReference type="NCBI Taxonomy" id="2676140"/>
    <lineage>
        <taxon>Bacteria</taxon>
        <taxon>Bacillati</taxon>
        <taxon>Cyanobacteriota</taxon>
        <taxon>Cyanophyceae</taxon>
        <taxon>Oscillatoriophycideae</taxon>
        <taxon>Chroococcales</taxon>
        <taxon>Geminocystaceae</taxon>
        <taxon>Cyanobacterium</taxon>
    </lineage>
</organism>
<dbReference type="GO" id="GO:0015977">
    <property type="term" value="P:carbon fixation"/>
    <property type="evidence" value="ECO:0007669"/>
    <property type="project" value="UniProtKB-KW"/>
</dbReference>
<keyword evidence="8" id="KW-1283">Bacterial microcompartment</keyword>
<feature type="active site" description="Proton donor/acceptor" evidence="10">
    <location>
        <position position="51"/>
    </location>
</feature>
<evidence type="ECO:0000256" key="11">
    <source>
        <dbReference type="PIRSR" id="PIRSR037250-51"/>
    </source>
</evidence>
<comment type="subcellular location">
    <subcellularLocation>
        <location evidence="4">Carboxysome</location>
    </subcellularLocation>
</comment>
<dbReference type="CDD" id="cd00307">
    <property type="entry name" value="RuBisCO_small_like"/>
    <property type="match status" value="4"/>
</dbReference>
<evidence type="ECO:0000256" key="1">
    <source>
        <dbReference type="ARBA" id="ARBA00022531"/>
    </source>
</evidence>
<dbReference type="CDD" id="cd00710">
    <property type="entry name" value="LbH_gamma_CA"/>
    <property type="match status" value="1"/>
</dbReference>
<comment type="similarity">
    <text evidence="5">Belongs to the gamma-class carbonic anhydrase family.</text>
</comment>
<keyword evidence="12" id="KW-1015">Disulfide bond</keyword>
<evidence type="ECO:0000256" key="2">
    <source>
        <dbReference type="ARBA" id="ARBA00022737"/>
    </source>
</evidence>
<feature type="domain" description="Ribulose bisphosphate carboxylase small subunit" evidence="14">
    <location>
        <begin position="581"/>
        <end position="672"/>
    </location>
</feature>
<accession>A0A844GSI3</accession>
<keyword evidence="2" id="KW-0677">Repeat</keyword>
<evidence type="ECO:0000313" key="15">
    <source>
        <dbReference type="EMBL" id="MTF37738.1"/>
    </source>
</evidence>
<evidence type="ECO:0000256" key="10">
    <source>
        <dbReference type="PIRSR" id="PIRSR037250-50"/>
    </source>
</evidence>
<reference evidence="15 16" key="1">
    <citation type="submission" date="2019-11" db="EMBL/GenBank/DDBJ databases">
        <title>Isolation of a new High Light Tolerant Cyanobacteria.</title>
        <authorList>
            <person name="Dobson Z."/>
            <person name="Vaughn N."/>
            <person name="Vaughn M."/>
            <person name="Fromme P."/>
            <person name="Mazor Y."/>
        </authorList>
    </citation>
    <scope>NUCLEOTIDE SEQUENCE [LARGE SCALE GENOMIC DNA]</scope>
    <source>
        <strain evidence="15 16">0216</strain>
    </source>
</reference>
<feature type="binding site" evidence="11">
    <location>
        <position position="97"/>
    </location>
    <ligand>
        <name>Zn(2+)</name>
        <dbReference type="ChEBI" id="CHEBI:29105"/>
        <note>ligand shared between two neighboring subunits</note>
    </ligand>
</feature>
<dbReference type="PANTHER" id="PTHR43360:SF1">
    <property type="entry name" value="CARBOXYSOME ASSEMBLY PROTEIN CCMM"/>
    <property type="match status" value="1"/>
</dbReference>
<dbReference type="SMART" id="SM00961">
    <property type="entry name" value="RuBisCO_small"/>
    <property type="match status" value="4"/>
</dbReference>
<evidence type="ECO:0000256" key="5">
    <source>
        <dbReference type="ARBA" id="ARBA00023595"/>
    </source>
</evidence>
<feature type="compositionally biased region" description="Low complexity" evidence="13">
    <location>
        <begin position="558"/>
        <end position="587"/>
    </location>
</feature>
<feature type="region of interest" description="Disordered" evidence="13">
    <location>
        <begin position="546"/>
        <end position="589"/>
    </location>
</feature>
<dbReference type="PIRSF" id="PIRSF037250">
    <property type="entry name" value="CcmM"/>
    <property type="match status" value="1"/>
</dbReference>
<dbReference type="GO" id="GO:0043886">
    <property type="term" value="F:structural constituent of carboxysome shell"/>
    <property type="evidence" value="ECO:0007669"/>
    <property type="project" value="InterPro"/>
</dbReference>
<feature type="domain" description="Ribulose bisphosphate carboxylase small subunit" evidence="14">
    <location>
        <begin position="337"/>
        <end position="430"/>
    </location>
</feature>
<feature type="domain" description="Ribulose bisphosphate carboxylase small subunit" evidence="14">
    <location>
        <begin position="217"/>
        <end position="309"/>
    </location>
</feature>
<dbReference type="InterPro" id="IPR047223">
    <property type="entry name" value="CA_gamma_LbH"/>
</dbReference>
<keyword evidence="11" id="KW-0479">Metal-binding</keyword>
<evidence type="ECO:0000256" key="6">
    <source>
        <dbReference type="ARBA" id="ARBA00023636"/>
    </source>
</evidence>
<evidence type="ECO:0000313" key="16">
    <source>
        <dbReference type="Proteomes" id="UP000437131"/>
    </source>
</evidence>
<dbReference type="InterPro" id="IPR036385">
    <property type="entry name" value="RuBisCO_ssu_sf"/>
</dbReference>
<keyword evidence="3" id="KW-0120">Carbon dioxide fixation</keyword>
<feature type="domain" description="Ribulose bisphosphate carboxylase small subunit" evidence="14">
    <location>
        <begin position="455"/>
        <end position="548"/>
    </location>
</feature>
<dbReference type="InterPro" id="IPR052265">
    <property type="entry name" value="Gamma-CA"/>
</dbReference>
<dbReference type="PANTHER" id="PTHR43360">
    <property type="entry name" value="CARBON DIOXIDE CONCENTRATING MECHANISM PROTEIN CCMM"/>
    <property type="match status" value="1"/>
</dbReference>
<dbReference type="RefSeq" id="WP_155082599.1">
    <property type="nucleotide sequence ID" value="NZ_WMIA01000002.1"/>
</dbReference>
<evidence type="ECO:0000256" key="3">
    <source>
        <dbReference type="ARBA" id="ARBA00023300"/>
    </source>
</evidence>
<name>A0A844GSI3_9CHRO</name>
<sequence length="672" mass="72870">MAAPPTPWSKNLAEPTVDDTAYIHSFSNLIGDVKVGANVLVAPGTSIRADEGTPFYIGDGSNIQDGVVIHGLEQGRVQGDDGKEYSVWIGADSCITHLALIHGPAYVGNNCFIGFRSTVFNARVGDGCIVMMHALIQDVEIPPGKYIPSGAVITNQQQADRLPDVQPEDREFAAHVVHVNEALAAGYHCSQNSACINPIREQNQASGRVATSNYSNGYQSENNMTLNTDITNQVRSLLRQGYTVSIEHANARRFKTKSWLTGSLQGNNENAILKELDGLLHEYHGEYVRLIGVDPQAKRRVAEIIIQRPEDTPGQPASVTTVSAKVDLGSVNGNGKANGASGYSQGNGDWTGEIRSLIQAGYNIGVEHADKRRFRTKSWLTAPSVTTNSINQALNQIQGYLHEFDGEYVQIVGVDPQAKRRIAEIIIQRPGENGVVVNSSNNGTSSSYSSYSNGNGSAISSSSLSAEAIQQVRSLLAQGYQIGTEHADKRRFRTKSWKSCSPITSTNEGQVIRALEGCMQDHAGEYVRLIGIDTNAKRRVLEMIIQRPGDNNSPTTRSVSNNNGSSNSISSSVSSNYGTSTYGGSSSLDSETISQVRSLLAQGYQIGTEHANKRRFRTKSWKSCSPIESTNESQVLNALEGCLKDHAGEYVRLIGIDTNAKRRVLETIIQRP</sequence>
<comment type="caution">
    <text evidence="15">The sequence shown here is derived from an EMBL/GenBank/DDBJ whole genome shotgun (WGS) entry which is preliminary data.</text>
</comment>
<dbReference type="InterPro" id="IPR000894">
    <property type="entry name" value="RuBisCO_ssu_dom"/>
</dbReference>
<dbReference type="GO" id="GO:0046872">
    <property type="term" value="F:metal ion binding"/>
    <property type="evidence" value="ECO:0007669"/>
    <property type="project" value="UniProtKB-KW"/>
</dbReference>
<keyword evidence="7" id="KW-1282">Carboxysome</keyword>
<evidence type="ECO:0000256" key="4">
    <source>
        <dbReference type="ARBA" id="ARBA00023587"/>
    </source>
</evidence>
<evidence type="ECO:0000256" key="12">
    <source>
        <dbReference type="PIRSR" id="PIRSR037250-52"/>
    </source>
</evidence>
<dbReference type="GO" id="GO:0015979">
    <property type="term" value="P:photosynthesis"/>
    <property type="evidence" value="ECO:0007669"/>
    <property type="project" value="UniProtKB-KW"/>
</dbReference>
<protein>
    <recommendedName>
        <fullName evidence="6">Carboxysome assembly protein CcmM</fullName>
    </recommendedName>
    <alternativeName>
        <fullName evidence="9">Carbon dioxide concentrating mechanism protein CcmM</fullName>
    </alternativeName>
</protein>
<evidence type="ECO:0000256" key="8">
    <source>
        <dbReference type="ARBA" id="ARBA00024446"/>
    </source>
</evidence>
<dbReference type="AlphaFoldDB" id="A0A844GSI3"/>
<dbReference type="InterPro" id="IPR017156">
    <property type="entry name" value="CcmM"/>
</dbReference>
<dbReference type="Proteomes" id="UP000437131">
    <property type="component" value="Unassembled WGS sequence"/>
</dbReference>
<evidence type="ECO:0000256" key="13">
    <source>
        <dbReference type="SAM" id="MobiDB-lite"/>
    </source>
</evidence>
<evidence type="ECO:0000259" key="14">
    <source>
        <dbReference type="SMART" id="SM00961"/>
    </source>
</evidence>
<keyword evidence="1" id="KW-0602">Photosynthesis</keyword>
<evidence type="ECO:0000256" key="7">
    <source>
        <dbReference type="ARBA" id="ARBA00023669"/>
    </source>
</evidence>
<dbReference type="Gene3D" id="2.160.10.10">
    <property type="entry name" value="Hexapeptide repeat proteins"/>
    <property type="match status" value="1"/>
</dbReference>
<dbReference type="SUPFAM" id="SSF55239">
    <property type="entry name" value="RuBisCO, small subunit"/>
    <property type="match status" value="4"/>
</dbReference>
<feature type="binding site" description="in other chain" evidence="11">
    <location>
        <position position="102"/>
    </location>
    <ligand>
        <name>Zn(2+)</name>
        <dbReference type="ChEBI" id="CHEBI:29105"/>
        <note>ligand shared between two neighboring subunits</note>
    </ligand>
</feature>
<feature type="disulfide bond" evidence="12">
    <location>
        <begin position="189"/>
        <end position="195"/>
    </location>
</feature>
<dbReference type="GO" id="GO:0031470">
    <property type="term" value="C:carboxysome"/>
    <property type="evidence" value="ECO:0007669"/>
    <property type="project" value="UniProtKB-SubCell"/>
</dbReference>
<dbReference type="InterPro" id="IPR011004">
    <property type="entry name" value="Trimer_LpxA-like_sf"/>
</dbReference>
<proteinExistence type="inferred from homology"/>
<feature type="binding site" description="in other chain" evidence="11">
    <location>
        <position position="70"/>
    </location>
    <ligand>
        <name>Zn(2+)</name>
        <dbReference type="ChEBI" id="CHEBI:29105"/>
        <note>ligand shared between two neighboring subunits</note>
    </ligand>
</feature>
<dbReference type="SUPFAM" id="SSF51161">
    <property type="entry name" value="Trimeric LpxA-like enzymes"/>
    <property type="match status" value="1"/>
</dbReference>
<evidence type="ECO:0000256" key="9">
    <source>
        <dbReference type="ARBA" id="ARBA00030397"/>
    </source>
</evidence>